<reference evidence="3 4" key="1">
    <citation type="submission" date="2018-08" db="EMBL/GenBank/DDBJ databases">
        <title>Lysobacter sp. zong2l5, whole genome shotgun sequence.</title>
        <authorList>
            <person name="Zhang X."/>
            <person name="Feng G."/>
            <person name="Zhu H."/>
        </authorList>
    </citation>
    <scope>NUCLEOTIDE SEQUENCE [LARGE SCALE GENOMIC DNA]</scope>
    <source>
        <strain evidence="4">zong2l5</strain>
    </source>
</reference>
<name>A0A371JY81_9GAMM</name>
<protein>
    <submittedName>
        <fullName evidence="3">Outer membrane lipid asymmetry maintenance protein MlaD</fullName>
    </submittedName>
</protein>
<evidence type="ECO:0000313" key="4">
    <source>
        <dbReference type="Proteomes" id="UP000264492"/>
    </source>
</evidence>
<evidence type="ECO:0000313" key="3">
    <source>
        <dbReference type="EMBL" id="RDZ26629.1"/>
    </source>
</evidence>
<dbReference type="InterPro" id="IPR003399">
    <property type="entry name" value="Mce/MlaD"/>
</dbReference>
<dbReference type="AlphaFoldDB" id="A0A371JY81"/>
<keyword evidence="4" id="KW-1185">Reference proteome</keyword>
<evidence type="ECO:0000256" key="1">
    <source>
        <dbReference type="SAM" id="MobiDB-lite"/>
    </source>
</evidence>
<dbReference type="OrthoDB" id="9788420at2"/>
<dbReference type="InterPro" id="IPR052336">
    <property type="entry name" value="MlaD_Phospholipid_Transporter"/>
</dbReference>
<dbReference type="Proteomes" id="UP000264492">
    <property type="component" value="Unassembled WGS sequence"/>
</dbReference>
<dbReference type="RefSeq" id="WP_115860844.1">
    <property type="nucleotide sequence ID" value="NZ_QTSU01000003.1"/>
</dbReference>
<evidence type="ECO:0000259" key="2">
    <source>
        <dbReference type="Pfam" id="PF02470"/>
    </source>
</evidence>
<accession>A0A371JY81</accession>
<dbReference type="GO" id="GO:0005543">
    <property type="term" value="F:phospholipid binding"/>
    <property type="evidence" value="ECO:0007669"/>
    <property type="project" value="TreeGrafter"/>
</dbReference>
<sequence>MSVRSPRIEFAVGAFLLLALASLLVLAIASTNGKWGFGGDSYPLKARFSTIGALRPNAPVKIGGVAVGQVADISLDPKKFDSVVTLAINGQYRDLPADTSAGIFTSGLLGESYVGLTPGGDPESLKPGDEIFLTQPAVDLIQLVGKYMFSGGGAASGDKKDAAAPANDVPAYLQGDAAQDAAPTQEESKP</sequence>
<dbReference type="GO" id="GO:0005548">
    <property type="term" value="F:phospholipid transporter activity"/>
    <property type="evidence" value="ECO:0007669"/>
    <property type="project" value="TreeGrafter"/>
</dbReference>
<dbReference type="Pfam" id="PF02470">
    <property type="entry name" value="MlaD"/>
    <property type="match status" value="1"/>
</dbReference>
<organism evidence="3 4">
    <name type="scientific">Lysobacter silvisoli</name>
    <dbReference type="NCBI Taxonomy" id="2293254"/>
    <lineage>
        <taxon>Bacteria</taxon>
        <taxon>Pseudomonadati</taxon>
        <taxon>Pseudomonadota</taxon>
        <taxon>Gammaproteobacteria</taxon>
        <taxon>Lysobacterales</taxon>
        <taxon>Lysobacteraceae</taxon>
        <taxon>Lysobacter</taxon>
    </lineage>
</organism>
<gene>
    <name evidence="3" type="primary">mlaD</name>
    <name evidence="3" type="ORF">DX914_16745</name>
</gene>
<feature type="region of interest" description="Disordered" evidence="1">
    <location>
        <begin position="153"/>
        <end position="190"/>
    </location>
</feature>
<feature type="domain" description="Mce/MlaD" evidence="2">
    <location>
        <begin position="41"/>
        <end position="119"/>
    </location>
</feature>
<proteinExistence type="predicted"/>
<dbReference type="EMBL" id="QTSU01000003">
    <property type="protein sequence ID" value="RDZ26629.1"/>
    <property type="molecule type" value="Genomic_DNA"/>
</dbReference>
<dbReference type="InterPro" id="IPR030970">
    <property type="entry name" value="ABC_MlaD"/>
</dbReference>
<dbReference type="PANTHER" id="PTHR33371:SF4">
    <property type="entry name" value="INTERMEMBRANE PHOSPHOLIPID TRANSPORT SYSTEM BINDING PROTEIN MLAD"/>
    <property type="match status" value="1"/>
</dbReference>
<dbReference type="NCBIfam" id="TIGR04430">
    <property type="entry name" value="OM_asym_MlaD"/>
    <property type="match status" value="1"/>
</dbReference>
<dbReference type="PANTHER" id="PTHR33371">
    <property type="entry name" value="INTERMEMBRANE PHOSPHOLIPID TRANSPORT SYSTEM BINDING PROTEIN MLAD-RELATED"/>
    <property type="match status" value="1"/>
</dbReference>
<comment type="caution">
    <text evidence="3">The sequence shown here is derived from an EMBL/GenBank/DDBJ whole genome shotgun (WGS) entry which is preliminary data.</text>
</comment>